<proteinExistence type="predicted"/>
<dbReference type="WBParaSite" id="ACOC_0001247201-mRNA-1">
    <property type="protein sequence ID" value="ACOC_0001247201-mRNA-1"/>
    <property type="gene ID" value="ACOC_0001247201"/>
</dbReference>
<gene>
    <name evidence="1" type="ORF">ACOC_LOCUS12473</name>
</gene>
<organism evidence="3">
    <name type="scientific">Angiostrongylus costaricensis</name>
    <name type="common">Nematode worm</name>
    <dbReference type="NCBI Taxonomy" id="334426"/>
    <lineage>
        <taxon>Eukaryota</taxon>
        <taxon>Metazoa</taxon>
        <taxon>Ecdysozoa</taxon>
        <taxon>Nematoda</taxon>
        <taxon>Chromadorea</taxon>
        <taxon>Rhabditida</taxon>
        <taxon>Rhabditina</taxon>
        <taxon>Rhabditomorpha</taxon>
        <taxon>Strongyloidea</taxon>
        <taxon>Metastrongylidae</taxon>
        <taxon>Angiostrongylus</taxon>
    </lineage>
</organism>
<evidence type="ECO:0000313" key="3">
    <source>
        <dbReference type="WBParaSite" id="ACOC_0001247201-mRNA-1"/>
    </source>
</evidence>
<name>A0A0R3Q0L5_ANGCS</name>
<accession>A0A0R3Q0L5</accession>
<evidence type="ECO:0000313" key="1">
    <source>
        <dbReference type="EMBL" id="VDM64058.1"/>
    </source>
</evidence>
<evidence type="ECO:0000313" key="2">
    <source>
        <dbReference type="Proteomes" id="UP000267027"/>
    </source>
</evidence>
<dbReference type="EMBL" id="UYYA01005055">
    <property type="protein sequence ID" value="VDM64058.1"/>
    <property type="molecule type" value="Genomic_DNA"/>
</dbReference>
<sequence length="83" mass="9422">MYVSEAVYRRGFLGQLPIHLDSSRIFASFEGSSSLRLIMLGNRFLDEFVYHGTETVVGKEARRSVPAVLVHWASTLMETFSPR</sequence>
<keyword evidence="2" id="KW-1185">Reference proteome</keyword>
<protein>
    <submittedName>
        <fullName evidence="1 3">Uncharacterized protein</fullName>
    </submittedName>
</protein>
<dbReference type="AlphaFoldDB" id="A0A0R3Q0L5"/>
<dbReference type="Proteomes" id="UP000267027">
    <property type="component" value="Unassembled WGS sequence"/>
</dbReference>
<reference evidence="3" key="1">
    <citation type="submission" date="2017-02" db="UniProtKB">
        <authorList>
            <consortium name="WormBaseParasite"/>
        </authorList>
    </citation>
    <scope>IDENTIFICATION</scope>
</reference>
<reference evidence="1 2" key="2">
    <citation type="submission" date="2018-11" db="EMBL/GenBank/DDBJ databases">
        <authorList>
            <consortium name="Pathogen Informatics"/>
        </authorList>
    </citation>
    <scope>NUCLEOTIDE SEQUENCE [LARGE SCALE GENOMIC DNA]</scope>
    <source>
        <strain evidence="1 2">Costa Rica</strain>
    </source>
</reference>